<evidence type="ECO:0000256" key="6">
    <source>
        <dbReference type="ARBA" id="ARBA00022989"/>
    </source>
</evidence>
<evidence type="ECO:0000256" key="1">
    <source>
        <dbReference type="ARBA" id="ARBA00004651"/>
    </source>
</evidence>
<dbReference type="Proteomes" id="UP000199008">
    <property type="component" value="Unassembled WGS sequence"/>
</dbReference>
<reference evidence="10" key="1">
    <citation type="submission" date="2016-10" db="EMBL/GenBank/DDBJ databases">
        <authorList>
            <person name="Varghese N."/>
            <person name="Submissions S."/>
        </authorList>
    </citation>
    <scope>NUCLEOTIDE SEQUENCE [LARGE SCALE GENOMIC DNA]</scope>
    <source>
        <strain evidence="10">CGMCC 1.8895</strain>
    </source>
</reference>
<feature type="transmembrane region" description="Helical" evidence="8">
    <location>
        <begin position="333"/>
        <end position="351"/>
    </location>
</feature>
<proteinExistence type="inferred from homology"/>
<feature type="transmembrane region" description="Helical" evidence="8">
    <location>
        <begin position="156"/>
        <end position="176"/>
    </location>
</feature>
<keyword evidence="10" id="KW-1185">Reference proteome</keyword>
<dbReference type="PANTHER" id="PTHR30047">
    <property type="entry name" value="HIGH-AFFINITY CHOLINE TRANSPORT PROTEIN-RELATED"/>
    <property type="match status" value="1"/>
</dbReference>
<gene>
    <name evidence="9" type="ORF">SAMN05216216_11931</name>
</gene>
<dbReference type="GO" id="GO:0005886">
    <property type="term" value="C:plasma membrane"/>
    <property type="evidence" value="ECO:0007669"/>
    <property type="project" value="UniProtKB-SubCell"/>
</dbReference>
<feature type="transmembrane region" description="Helical" evidence="8">
    <location>
        <begin position="363"/>
        <end position="387"/>
    </location>
</feature>
<dbReference type="AlphaFoldDB" id="A0A1G9GVX9"/>
<dbReference type="EMBL" id="FNFY01000019">
    <property type="protein sequence ID" value="SDL04860.1"/>
    <property type="molecule type" value="Genomic_DNA"/>
</dbReference>
<dbReference type="Pfam" id="PF02028">
    <property type="entry name" value="BCCT"/>
    <property type="match status" value="1"/>
</dbReference>
<dbReference type="GO" id="GO:0022857">
    <property type="term" value="F:transmembrane transporter activity"/>
    <property type="evidence" value="ECO:0007669"/>
    <property type="project" value="InterPro"/>
</dbReference>
<keyword evidence="4" id="KW-1003">Cell membrane</keyword>
<evidence type="ECO:0000256" key="7">
    <source>
        <dbReference type="ARBA" id="ARBA00023136"/>
    </source>
</evidence>
<feature type="transmembrane region" description="Helical" evidence="8">
    <location>
        <begin position="65"/>
        <end position="85"/>
    </location>
</feature>
<accession>A0A1G9GVX9</accession>
<evidence type="ECO:0000256" key="5">
    <source>
        <dbReference type="ARBA" id="ARBA00022692"/>
    </source>
</evidence>
<sequence>MSKEKEQEDPKNTKRKLPGEEDAKLGTVFWGAGGVIAIAALMAMFFPEAVENASYSIYDTIARNFNWLFLISVFGFGMFLLFMAISPYGRVKLGPDDSKPEFSFRSWVGMLFSSGLGVGLVFYGVAEPMEHFMIAPFPGGEVESYEAARTAMGYSFFHWGISQWSIFGVAGLAIGYSQYRKKKNGMVSTSLEPLFGQNYNKTSRKFIDILAVIATVTGMATSIGLGILQMDGGLNFAFNIPSGPVTQIVLTVLMVTLFLFSTITGLKRGIKWLSNLNMALALILTVFVMFMGPFTFIMETFVLGIGDYLKSYVGYSLRTQPYSGETWVQEWTVFYWAWVIAWSPFIGSFVARVSKGRTIREYVLGILIVPPVLSFLWIAALGGTAIYSDLFNGTSIGEIVLDDQTAALFTMFDTLPMSQITSALAILLIFTFLVTSADSATFIVAGMTSGSTENPALRLKILWGILLGFLTITLILAGGLSSLQAASLLAGLPFTVVLILMIFSVSKSLRRESNEAMKRRPRKTKLK</sequence>
<comment type="subcellular location">
    <subcellularLocation>
        <location evidence="1">Cell membrane</location>
        <topology evidence="1">Multi-pass membrane protein</topology>
    </subcellularLocation>
</comment>
<feature type="transmembrane region" description="Helical" evidence="8">
    <location>
        <begin position="25"/>
        <end position="45"/>
    </location>
</feature>
<dbReference type="RefSeq" id="WP_245696744.1">
    <property type="nucleotide sequence ID" value="NZ_FNFY01000019.1"/>
</dbReference>
<feature type="transmembrane region" description="Helical" evidence="8">
    <location>
        <begin position="278"/>
        <end position="298"/>
    </location>
</feature>
<evidence type="ECO:0000256" key="3">
    <source>
        <dbReference type="ARBA" id="ARBA00022448"/>
    </source>
</evidence>
<keyword evidence="5 8" id="KW-0812">Transmembrane</keyword>
<keyword evidence="7 8" id="KW-0472">Membrane</keyword>
<organism evidence="9 10">
    <name type="scientific">Lacicoccus qingdaonensis</name>
    <dbReference type="NCBI Taxonomy" id="576118"/>
    <lineage>
        <taxon>Bacteria</taxon>
        <taxon>Bacillati</taxon>
        <taxon>Bacillota</taxon>
        <taxon>Bacilli</taxon>
        <taxon>Bacillales</taxon>
        <taxon>Salinicoccaceae</taxon>
        <taxon>Lacicoccus</taxon>
    </lineage>
</organism>
<feature type="transmembrane region" description="Helical" evidence="8">
    <location>
        <begin position="483"/>
        <end position="503"/>
    </location>
</feature>
<evidence type="ECO:0000256" key="2">
    <source>
        <dbReference type="ARBA" id="ARBA00005658"/>
    </source>
</evidence>
<evidence type="ECO:0000313" key="9">
    <source>
        <dbReference type="EMBL" id="SDL04860.1"/>
    </source>
</evidence>
<dbReference type="PANTHER" id="PTHR30047:SF7">
    <property type="entry name" value="HIGH-AFFINITY CHOLINE TRANSPORT PROTEIN"/>
    <property type="match status" value="1"/>
</dbReference>
<feature type="transmembrane region" description="Helical" evidence="8">
    <location>
        <begin position="248"/>
        <end position="266"/>
    </location>
</feature>
<evidence type="ECO:0000313" key="10">
    <source>
        <dbReference type="Proteomes" id="UP000199008"/>
    </source>
</evidence>
<keyword evidence="3" id="KW-0813">Transport</keyword>
<dbReference type="STRING" id="576118.SAMN05216216_11931"/>
<evidence type="ECO:0000256" key="4">
    <source>
        <dbReference type="ARBA" id="ARBA00022475"/>
    </source>
</evidence>
<protein>
    <submittedName>
        <fullName evidence="9">Choline/carnitine/betaine transport</fullName>
    </submittedName>
</protein>
<comment type="similarity">
    <text evidence="2">Belongs to the BCCT transporter (TC 2.A.15) family.</text>
</comment>
<feature type="transmembrane region" description="Helical" evidence="8">
    <location>
        <begin position="420"/>
        <end position="445"/>
    </location>
</feature>
<name>A0A1G9GVX9_9BACL</name>
<feature type="transmembrane region" description="Helical" evidence="8">
    <location>
        <begin position="206"/>
        <end position="228"/>
    </location>
</feature>
<keyword evidence="6 8" id="KW-1133">Transmembrane helix</keyword>
<feature type="transmembrane region" description="Helical" evidence="8">
    <location>
        <begin position="457"/>
        <end position="477"/>
    </location>
</feature>
<dbReference type="InterPro" id="IPR000060">
    <property type="entry name" value="BCCT_transptr"/>
</dbReference>
<evidence type="ECO:0000256" key="8">
    <source>
        <dbReference type="SAM" id="Phobius"/>
    </source>
</evidence>
<feature type="transmembrane region" description="Helical" evidence="8">
    <location>
        <begin position="106"/>
        <end position="126"/>
    </location>
</feature>
<dbReference type="NCBIfam" id="TIGR00842">
    <property type="entry name" value="bcct"/>
    <property type="match status" value="1"/>
</dbReference>